<dbReference type="EMBL" id="KX552041">
    <property type="protein sequence ID" value="AOQ27238.1"/>
    <property type="molecule type" value="Genomic_DNA"/>
</dbReference>
<sequence length="112" mass="12393">METLIVLPGASPIHKRDGTVILVDSKDFTLHWCCNYIAAYQLRDIQIWASDDPSATAFALGRARSENNITIILTKSVWDGLEGVYKIDGASEEDIAELKSMCYIVEDLNGSN</sequence>
<organism evidence="1 2">
    <name type="scientific">Escherichia phage ESCO13</name>
    <dbReference type="NCBI Taxonomy" id="1881104"/>
    <lineage>
        <taxon>Viruses</taxon>
        <taxon>Duplodnaviria</taxon>
        <taxon>Heunggongvirae</taxon>
        <taxon>Uroviricota</taxon>
        <taxon>Caudoviricetes</taxon>
        <taxon>Stephanstirmvirinae</taxon>
        <taxon>Phapecoctavirus</taxon>
        <taxon>Phapecoctavirus ESCO13</taxon>
    </lineage>
</organism>
<keyword evidence="2" id="KW-1185">Reference proteome</keyword>
<protein>
    <submittedName>
        <fullName evidence="1">Uncharacterized protein</fullName>
    </submittedName>
</protein>
<evidence type="ECO:0000313" key="1">
    <source>
        <dbReference type="EMBL" id="AOQ27238.1"/>
    </source>
</evidence>
<evidence type="ECO:0000313" key="2">
    <source>
        <dbReference type="Proteomes" id="UP000225358"/>
    </source>
</evidence>
<name>A0A1D7XG01_9CAUD</name>
<gene>
    <name evidence="1" type="ORF">ESCO13_00108</name>
</gene>
<proteinExistence type="predicted"/>
<reference evidence="1" key="1">
    <citation type="submission" date="2017-02" db="EMBL/GenBank/DDBJ databases">
        <title>Complete genome sequence of two Escherichia coli phages, vB_EcoM_ ESCO5 and vB_EcoM_ESCO13, which are related to phAPEC8.</title>
        <authorList>
            <person name="Trotereau A."/>
            <person name="Gonnet M."/>
            <person name="Viardot A."/>
            <person name="Lalmanach A.-C."/>
            <person name="Guabiraba R."/>
            <person name="Chanteloup N."/>
            <person name="Schouler C."/>
        </authorList>
    </citation>
    <scope>NUCLEOTIDE SEQUENCE [LARGE SCALE GENOMIC DNA]</scope>
</reference>
<accession>A0A1D7XG01</accession>
<dbReference type="Proteomes" id="UP000225358">
    <property type="component" value="Segment"/>
</dbReference>